<dbReference type="Gramene" id="ORUFI11G22070.1">
    <property type="protein sequence ID" value="ORUFI11G22070.1"/>
    <property type="gene ID" value="ORUFI11G22070"/>
</dbReference>
<keyword evidence="3" id="KW-1185">Reference proteome</keyword>
<accession>A0A0E0RB62</accession>
<organism evidence="2 3">
    <name type="scientific">Oryza rufipogon</name>
    <name type="common">Brownbeard rice</name>
    <name type="synonym">Asian wild rice</name>
    <dbReference type="NCBI Taxonomy" id="4529"/>
    <lineage>
        <taxon>Eukaryota</taxon>
        <taxon>Viridiplantae</taxon>
        <taxon>Streptophyta</taxon>
        <taxon>Embryophyta</taxon>
        <taxon>Tracheophyta</taxon>
        <taxon>Spermatophyta</taxon>
        <taxon>Magnoliopsida</taxon>
        <taxon>Liliopsida</taxon>
        <taxon>Poales</taxon>
        <taxon>Poaceae</taxon>
        <taxon>BOP clade</taxon>
        <taxon>Oryzoideae</taxon>
        <taxon>Oryzeae</taxon>
        <taxon>Oryzinae</taxon>
        <taxon>Oryza</taxon>
    </lineage>
</organism>
<proteinExistence type="predicted"/>
<dbReference type="Proteomes" id="UP000008022">
    <property type="component" value="Unassembled WGS sequence"/>
</dbReference>
<evidence type="ECO:0000313" key="2">
    <source>
        <dbReference type="EnsemblPlants" id="ORUFI11G22070.1"/>
    </source>
</evidence>
<evidence type="ECO:0000313" key="3">
    <source>
        <dbReference type="Proteomes" id="UP000008022"/>
    </source>
</evidence>
<protein>
    <submittedName>
        <fullName evidence="2">Uncharacterized protein</fullName>
    </submittedName>
</protein>
<dbReference type="AlphaFoldDB" id="A0A0E0RB62"/>
<dbReference type="EnsemblPlants" id="ORUFI11G22070.1">
    <property type="protein sequence ID" value="ORUFI11G22070.1"/>
    <property type="gene ID" value="ORUFI11G22070"/>
</dbReference>
<feature type="region of interest" description="Disordered" evidence="1">
    <location>
        <begin position="65"/>
        <end position="154"/>
    </location>
</feature>
<feature type="compositionally biased region" description="Basic and acidic residues" evidence="1">
    <location>
        <begin position="97"/>
        <end position="118"/>
    </location>
</feature>
<sequence>MGVLTGKIFPHRVSWVRGRSQAPRTRIPTGALYSTSYIPTTSWPIENKSPAAIGPSLVHIYTRQNPRSQAHGEESSPLRSHPHPCPTSPPKVQAEWPTRRHQIDGRRLHETTTRDPGRSRRRMLPGVKGTRTRGCPVPAVGTGTGENLHPSAGMGRVTGDSLQCGCGTGW</sequence>
<dbReference type="HOGENOM" id="CLU_1573206_0_0_1"/>
<name>A0A0E0RB62_ORYRU</name>
<reference evidence="3" key="1">
    <citation type="submission" date="2013-06" db="EMBL/GenBank/DDBJ databases">
        <authorList>
            <person name="Zhao Q."/>
        </authorList>
    </citation>
    <scope>NUCLEOTIDE SEQUENCE</scope>
    <source>
        <strain evidence="3">cv. W1943</strain>
    </source>
</reference>
<evidence type="ECO:0000256" key="1">
    <source>
        <dbReference type="SAM" id="MobiDB-lite"/>
    </source>
</evidence>
<reference evidence="2" key="2">
    <citation type="submission" date="2015-06" db="UniProtKB">
        <authorList>
            <consortium name="EnsemblPlants"/>
        </authorList>
    </citation>
    <scope>IDENTIFICATION</scope>
</reference>